<comment type="subcellular location">
    <subcellularLocation>
        <location evidence="1">Cytoplasm</location>
    </subcellularLocation>
</comment>
<keyword evidence="4" id="KW-0963">Cytoplasm</keyword>
<dbReference type="InterPro" id="IPR003442">
    <property type="entry name" value="T6A_TsaE"/>
</dbReference>
<dbReference type="NCBIfam" id="TIGR00150">
    <property type="entry name" value="T6A_YjeE"/>
    <property type="match status" value="1"/>
</dbReference>
<name>A0A1I1M871_9RHOB</name>
<dbReference type="GO" id="GO:0005524">
    <property type="term" value="F:ATP binding"/>
    <property type="evidence" value="ECO:0007669"/>
    <property type="project" value="UniProtKB-KW"/>
</dbReference>
<protein>
    <recommendedName>
        <fullName evidence="3">tRNA threonylcarbamoyladenosine biosynthesis protein TsaE</fullName>
    </recommendedName>
    <alternativeName>
        <fullName evidence="10">t(6)A37 threonylcarbamoyladenosine biosynthesis protein TsaE</fullName>
    </alternativeName>
</protein>
<dbReference type="PANTHER" id="PTHR33540:SF2">
    <property type="entry name" value="TRNA THREONYLCARBAMOYLADENOSINE BIOSYNTHESIS PROTEIN TSAE"/>
    <property type="match status" value="1"/>
</dbReference>
<proteinExistence type="inferred from homology"/>
<dbReference type="EMBL" id="FOLG01000009">
    <property type="protein sequence ID" value="SFC81599.1"/>
    <property type="molecule type" value="Genomic_DNA"/>
</dbReference>
<keyword evidence="5" id="KW-0819">tRNA processing</keyword>
<dbReference type="STRING" id="441112.SAMN04488094_109200"/>
<evidence type="ECO:0000313" key="12">
    <source>
        <dbReference type="EMBL" id="SFC81599.1"/>
    </source>
</evidence>
<keyword evidence="6" id="KW-0479">Metal-binding</keyword>
<dbReference type="GO" id="GO:0046872">
    <property type="term" value="F:metal ion binding"/>
    <property type="evidence" value="ECO:0007669"/>
    <property type="project" value="UniProtKB-KW"/>
</dbReference>
<dbReference type="GO" id="GO:0002949">
    <property type="term" value="P:tRNA threonylcarbamoyladenosine modification"/>
    <property type="evidence" value="ECO:0007669"/>
    <property type="project" value="InterPro"/>
</dbReference>
<keyword evidence="7" id="KW-0547">Nucleotide-binding</keyword>
<dbReference type="Pfam" id="PF02367">
    <property type="entry name" value="TsaE"/>
    <property type="match status" value="1"/>
</dbReference>
<keyword evidence="8" id="KW-0067">ATP-binding</keyword>
<dbReference type="PANTHER" id="PTHR33540">
    <property type="entry name" value="TRNA THREONYLCARBAMOYLADENOSINE BIOSYNTHESIS PROTEIN TSAE"/>
    <property type="match status" value="1"/>
</dbReference>
<accession>A0A1I1M871</accession>
<evidence type="ECO:0000256" key="6">
    <source>
        <dbReference type="ARBA" id="ARBA00022723"/>
    </source>
</evidence>
<organism evidence="12 13">
    <name type="scientific">Tropicimonas isoalkanivorans</name>
    <dbReference type="NCBI Taxonomy" id="441112"/>
    <lineage>
        <taxon>Bacteria</taxon>
        <taxon>Pseudomonadati</taxon>
        <taxon>Pseudomonadota</taxon>
        <taxon>Alphaproteobacteria</taxon>
        <taxon>Rhodobacterales</taxon>
        <taxon>Roseobacteraceae</taxon>
        <taxon>Tropicimonas</taxon>
    </lineage>
</organism>
<dbReference type="InterPro" id="IPR027417">
    <property type="entry name" value="P-loop_NTPase"/>
</dbReference>
<evidence type="ECO:0000256" key="5">
    <source>
        <dbReference type="ARBA" id="ARBA00022694"/>
    </source>
</evidence>
<evidence type="ECO:0000256" key="8">
    <source>
        <dbReference type="ARBA" id="ARBA00022840"/>
    </source>
</evidence>
<dbReference type="Gene3D" id="3.40.50.300">
    <property type="entry name" value="P-loop containing nucleotide triphosphate hydrolases"/>
    <property type="match status" value="1"/>
</dbReference>
<evidence type="ECO:0000313" key="13">
    <source>
        <dbReference type="Proteomes" id="UP000198728"/>
    </source>
</evidence>
<evidence type="ECO:0000256" key="4">
    <source>
        <dbReference type="ARBA" id="ARBA00022490"/>
    </source>
</evidence>
<keyword evidence="9" id="KW-0460">Magnesium</keyword>
<feature type="region of interest" description="Disordered" evidence="11">
    <location>
        <begin position="1"/>
        <end position="23"/>
    </location>
</feature>
<evidence type="ECO:0000256" key="3">
    <source>
        <dbReference type="ARBA" id="ARBA00019010"/>
    </source>
</evidence>
<dbReference type="GO" id="GO:0005737">
    <property type="term" value="C:cytoplasm"/>
    <property type="evidence" value="ECO:0007669"/>
    <property type="project" value="UniProtKB-SubCell"/>
</dbReference>
<evidence type="ECO:0000256" key="1">
    <source>
        <dbReference type="ARBA" id="ARBA00004496"/>
    </source>
</evidence>
<dbReference type="Proteomes" id="UP000198728">
    <property type="component" value="Unassembled WGS sequence"/>
</dbReference>
<dbReference type="AlphaFoldDB" id="A0A1I1M871"/>
<evidence type="ECO:0000256" key="2">
    <source>
        <dbReference type="ARBA" id="ARBA00007599"/>
    </source>
</evidence>
<gene>
    <name evidence="12" type="ORF">SAMN04488094_109200</name>
</gene>
<evidence type="ECO:0000256" key="10">
    <source>
        <dbReference type="ARBA" id="ARBA00032441"/>
    </source>
</evidence>
<sequence>MAVAGGAQNASVRGMNRTAPDRLDMRLTLPGPDATDALGRALAGGLRAGDTLLLSGPIGAGKSHLARAIILAMMDRTGTPREDVPSPTYTLVQTYELDGVEVWHADLYRLSGPDEIWELGLDAAFDSAICLVEWPDRLAQAAPEAALRIDLAADPETDGRMARLTATSPRWDALRNDLSATGAPT</sequence>
<evidence type="ECO:0000256" key="9">
    <source>
        <dbReference type="ARBA" id="ARBA00022842"/>
    </source>
</evidence>
<dbReference type="SUPFAM" id="SSF52540">
    <property type="entry name" value="P-loop containing nucleoside triphosphate hydrolases"/>
    <property type="match status" value="1"/>
</dbReference>
<reference evidence="12 13" key="1">
    <citation type="submission" date="2016-10" db="EMBL/GenBank/DDBJ databases">
        <authorList>
            <person name="de Groot N.N."/>
        </authorList>
    </citation>
    <scope>NUCLEOTIDE SEQUENCE [LARGE SCALE GENOMIC DNA]</scope>
    <source>
        <strain evidence="12 13">DSM 19548</strain>
    </source>
</reference>
<comment type="similarity">
    <text evidence="2">Belongs to the TsaE family.</text>
</comment>
<keyword evidence="13" id="KW-1185">Reference proteome</keyword>
<evidence type="ECO:0000256" key="7">
    <source>
        <dbReference type="ARBA" id="ARBA00022741"/>
    </source>
</evidence>
<evidence type="ECO:0000256" key="11">
    <source>
        <dbReference type="SAM" id="MobiDB-lite"/>
    </source>
</evidence>